<evidence type="ECO:0000313" key="4">
    <source>
        <dbReference type="EMBL" id="MDR7337877.1"/>
    </source>
</evidence>
<dbReference type="RefSeq" id="WP_270121145.1">
    <property type="nucleotide sequence ID" value="NZ_BAAAOM010000002.1"/>
</dbReference>
<accession>A0A9X3PG28</accession>
<comment type="caution">
    <text evidence="3">The sequence shown here is derived from an EMBL/GenBank/DDBJ whole genome shotgun (WGS) entry which is preliminary data.</text>
</comment>
<protein>
    <recommendedName>
        <fullName evidence="7">DUF4185 domain-containing protein</fullName>
    </recommendedName>
</protein>
<keyword evidence="6" id="KW-1185">Reference proteome</keyword>
<evidence type="ECO:0000256" key="2">
    <source>
        <dbReference type="SAM" id="SignalP"/>
    </source>
</evidence>
<reference evidence="3" key="1">
    <citation type="submission" date="2022-12" db="EMBL/GenBank/DDBJ databases">
        <title>Gycomyces niveus sp.nov., a novel actinomycete isolated from soil in Shouguang.</title>
        <authorList>
            <person name="Yang X."/>
        </authorList>
    </citation>
    <scope>NUCLEOTIDE SEQUENCE</scope>
    <source>
        <strain evidence="3">DSM 44724</strain>
    </source>
</reference>
<gene>
    <name evidence="4" type="ORF">J2S69_001596</name>
    <name evidence="3" type="ORF">O2L01_06725</name>
</gene>
<proteinExistence type="predicted"/>
<dbReference type="InterPro" id="IPR023296">
    <property type="entry name" value="Glyco_hydro_beta-prop_sf"/>
</dbReference>
<name>A0A9X3PG28_9ACTN</name>
<dbReference type="Proteomes" id="UP001183604">
    <property type="component" value="Unassembled WGS sequence"/>
</dbReference>
<dbReference type="InterPro" id="IPR036278">
    <property type="entry name" value="Sialidase_sf"/>
</dbReference>
<keyword evidence="2" id="KW-0732">Signal</keyword>
<reference evidence="4 6" key="2">
    <citation type="submission" date="2023-07" db="EMBL/GenBank/DDBJ databases">
        <title>Sequencing the genomes of 1000 actinobacteria strains.</title>
        <authorList>
            <person name="Klenk H.-P."/>
        </authorList>
    </citation>
    <scope>NUCLEOTIDE SEQUENCE [LARGE SCALE GENOMIC DNA]</scope>
    <source>
        <strain evidence="4 6">DSM 44724</strain>
    </source>
</reference>
<feature type="compositionally biased region" description="Basic and acidic residues" evidence="1">
    <location>
        <begin position="157"/>
        <end position="170"/>
    </location>
</feature>
<feature type="region of interest" description="Disordered" evidence="1">
    <location>
        <begin position="157"/>
        <end position="179"/>
    </location>
</feature>
<dbReference type="Gene3D" id="2.115.10.20">
    <property type="entry name" value="Glycosyl hydrolase domain, family 43"/>
    <property type="match status" value="1"/>
</dbReference>
<feature type="signal peptide" evidence="2">
    <location>
        <begin position="1"/>
        <end position="28"/>
    </location>
</feature>
<evidence type="ECO:0008006" key="7">
    <source>
        <dbReference type="Google" id="ProtNLM"/>
    </source>
</evidence>
<feature type="chain" id="PRO_5040927339" description="DUF4185 domain-containing protein" evidence="2">
    <location>
        <begin position="29"/>
        <end position="485"/>
    </location>
</feature>
<dbReference type="AlphaFoldDB" id="A0A9X3PG28"/>
<dbReference type="Proteomes" id="UP001145799">
    <property type="component" value="Unassembled WGS sequence"/>
</dbReference>
<evidence type="ECO:0000313" key="3">
    <source>
        <dbReference type="EMBL" id="MDA1384670.1"/>
    </source>
</evidence>
<dbReference type="EMBL" id="JAPZVQ010000003">
    <property type="protein sequence ID" value="MDA1384670.1"/>
    <property type="molecule type" value="Genomic_DNA"/>
</dbReference>
<evidence type="ECO:0000313" key="6">
    <source>
        <dbReference type="Proteomes" id="UP001183604"/>
    </source>
</evidence>
<organism evidence="3 5">
    <name type="scientific">Glycomyces lechevalierae</name>
    <dbReference type="NCBI Taxonomy" id="256034"/>
    <lineage>
        <taxon>Bacteria</taxon>
        <taxon>Bacillati</taxon>
        <taxon>Actinomycetota</taxon>
        <taxon>Actinomycetes</taxon>
        <taxon>Glycomycetales</taxon>
        <taxon>Glycomycetaceae</taxon>
        <taxon>Glycomyces</taxon>
    </lineage>
</organism>
<sequence length="485" mass="52122">MRFTTRGQLVVAATGLLAALAVGLPSQAERSPEPVVEFATATCSGSGELDVEFLLTDAIGAPAHPEFKYVVVSTHVRSGPESEPLHGSELAGTLIPGAEVPPPGEGSLSGMTVVPGDTKHVILEAEIDRTSADGTERIVVEGEAVLKECAPVVPEQAVEHEHGPEQRAEQGAENPGRVWGPYGGKRTIPTHQDPAGGQTTHPSVVRVPGGWNGYEYWMAHTPYPGSNSAWEDPNIAASTDGVTWVVPPGLTNPIDDQPGLPGPYNSDTDLEMGPNNTLYVFWRTVIPDLSQERIKYSTSTDGVNWTAPAEALRSSMADRRPVSPALMYENGAWKMWAVEINRSPNRMVFFQGGATPAKANWGAMQTVSLGAMQKEKEPWHLSITKNGTAYIGLLNDTALASTGRDGDLIFLYGTTPTSFTNGSFSTVPRLKPFMHDHLYRASMLPGTEYGVPGYQVWYSARMALNPDVWNVQQTFLNGVAVHGGP</sequence>
<dbReference type="SUPFAM" id="SSF50939">
    <property type="entry name" value="Sialidases"/>
    <property type="match status" value="1"/>
</dbReference>
<dbReference type="EMBL" id="JAVDYD010000001">
    <property type="protein sequence ID" value="MDR7337877.1"/>
    <property type="molecule type" value="Genomic_DNA"/>
</dbReference>
<evidence type="ECO:0000313" key="5">
    <source>
        <dbReference type="Proteomes" id="UP001145799"/>
    </source>
</evidence>
<evidence type="ECO:0000256" key="1">
    <source>
        <dbReference type="SAM" id="MobiDB-lite"/>
    </source>
</evidence>